<evidence type="ECO:0000313" key="1">
    <source>
        <dbReference type="EMBL" id="XBH11680.1"/>
    </source>
</evidence>
<dbReference type="AlphaFoldDB" id="A0AAU7DD23"/>
<name>A0AAU7DD23_9BACT</name>
<proteinExistence type="predicted"/>
<evidence type="ECO:0000313" key="2">
    <source>
        <dbReference type="EMBL" id="XBH15210.1"/>
    </source>
</evidence>
<dbReference type="EMBL" id="CP121194">
    <property type="protein sequence ID" value="XBH11680.1"/>
    <property type="molecule type" value="Genomic_DNA"/>
</dbReference>
<protein>
    <submittedName>
        <fullName evidence="2">Uncharacterized protein</fullName>
    </submittedName>
</protein>
<dbReference type="RefSeq" id="WP_348269170.1">
    <property type="nucleotide sequence ID" value="NZ_CP121194.1"/>
</dbReference>
<gene>
    <name evidence="1" type="ORF">P4G45_08135</name>
    <name evidence="2" type="ORF">P8936_08605</name>
</gene>
<accession>A0AAU7D2C1</accession>
<dbReference type="EMBL" id="CP121195">
    <property type="protein sequence ID" value="XBH15210.1"/>
    <property type="molecule type" value="Genomic_DNA"/>
</dbReference>
<dbReference type="KEGG" id="epl:P4G45_08135"/>
<reference evidence="2" key="1">
    <citation type="submission" date="2023-03" db="EMBL/GenBank/DDBJ databases">
        <title>Edaphobacter sp.</title>
        <authorList>
            <person name="Huber K.J."/>
            <person name="Papendorf J."/>
            <person name="Pilke C."/>
            <person name="Bunk B."/>
            <person name="Sproeer C."/>
            <person name="Pester M."/>
        </authorList>
    </citation>
    <scope>NUCLEOTIDE SEQUENCE</scope>
    <source>
        <strain evidence="1">DSM 109919</strain>
        <strain evidence="2">DSM 109920</strain>
    </source>
</reference>
<sequence>METQEYKKGRELCERLHGKHSGGALVAMLEEICPDYVDMTNGMVLCRNHRKTRLIDRNQSITLACLLHMPWRTPAASESLRGGGSWFGHFERDDPANASNCGISCSHERISLRQRGAGRLK</sequence>
<organism evidence="2">
    <name type="scientific">Edaphobacter paludis</name>
    <dbReference type="NCBI Taxonomy" id="3035702"/>
    <lineage>
        <taxon>Bacteria</taxon>
        <taxon>Pseudomonadati</taxon>
        <taxon>Acidobacteriota</taxon>
        <taxon>Terriglobia</taxon>
        <taxon>Terriglobales</taxon>
        <taxon>Acidobacteriaceae</taxon>
        <taxon>Edaphobacter</taxon>
    </lineage>
</organism>
<accession>A0AAU7DD23</accession>